<evidence type="ECO:0000313" key="2">
    <source>
        <dbReference type="Proteomes" id="UP000789759"/>
    </source>
</evidence>
<reference evidence="1" key="1">
    <citation type="submission" date="2021-06" db="EMBL/GenBank/DDBJ databases">
        <authorList>
            <person name="Kallberg Y."/>
            <person name="Tangrot J."/>
            <person name="Rosling A."/>
        </authorList>
    </citation>
    <scope>NUCLEOTIDE SEQUENCE</scope>
    <source>
        <strain evidence="1">FL966</strain>
    </source>
</reference>
<keyword evidence="2" id="KW-1185">Reference proteome</keyword>
<name>A0A9N8WP38_9GLOM</name>
<accession>A0A9N8WP38</accession>
<evidence type="ECO:0000313" key="1">
    <source>
        <dbReference type="EMBL" id="CAG8490029.1"/>
    </source>
</evidence>
<feature type="non-terminal residue" evidence="1">
    <location>
        <position position="128"/>
    </location>
</feature>
<proteinExistence type="predicted"/>
<dbReference type="EMBL" id="CAJVQA010000772">
    <property type="protein sequence ID" value="CAG8490029.1"/>
    <property type="molecule type" value="Genomic_DNA"/>
</dbReference>
<comment type="caution">
    <text evidence="1">The sequence shown here is derived from an EMBL/GenBank/DDBJ whole genome shotgun (WGS) entry which is preliminary data.</text>
</comment>
<dbReference type="Proteomes" id="UP000789759">
    <property type="component" value="Unassembled WGS sequence"/>
</dbReference>
<sequence>MSEQNNQAFLTKIQQMACCNKKCFSTSINHNKALKRFCKIRLMSAIEKNIFFLGILEVSVCQKAWLTIYAIGKSKWEAIQTHYSKNDINPIVHSLKECVSNHAIKFETILHILMFIRNFAIQHGLPST</sequence>
<protein>
    <submittedName>
        <fullName evidence="1">14403_t:CDS:1</fullName>
    </submittedName>
</protein>
<dbReference type="OrthoDB" id="10416423at2759"/>
<gene>
    <name evidence="1" type="ORF">CPELLU_LOCUS1936</name>
</gene>
<organism evidence="1 2">
    <name type="scientific">Cetraspora pellucida</name>
    <dbReference type="NCBI Taxonomy" id="1433469"/>
    <lineage>
        <taxon>Eukaryota</taxon>
        <taxon>Fungi</taxon>
        <taxon>Fungi incertae sedis</taxon>
        <taxon>Mucoromycota</taxon>
        <taxon>Glomeromycotina</taxon>
        <taxon>Glomeromycetes</taxon>
        <taxon>Diversisporales</taxon>
        <taxon>Gigasporaceae</taxon>
        <taxon>Cetraspora</taxon>
    </lineage>
</organism>
<dbReference type="AlphaFoldDB" id="A0A9N8WP38"/>